<evidence type="ECO:0000313" key="5">
    <source>
        <dbReference type="Proteomes" id="UP000293952"/>
    </source>
</evidence>
<gene>
    <name evidence="4" type="ORF">ERX46_16295</name>
</gene>
<dbReference type="Gene3D" id="2.60.40.3080">
    <property type="match status" value="1"/>
</dbReference>
<dbReference type="AlphaFoldDB" id="A0A4Q4KG00"/>
<feature type="signal peptide" evidence="2">
    <location>
        <begin position="1"/>
        <end position="19"/>
    </location>
</feature>
<organism evidence="4 5">
    <name type="scientific">Brumimicrobium glaciale</name>
    <dbReference type="NCBI Taxonomy" id="200475"/>
    <lineage>
        <taxon>Bacteria</taxon>
        <taxon>Pseudomonadati</taxon>
        <taxon>Bacteroidota</taxon>
        <taxon>Flavobacteriia</taxon>
        <taxon>Flavobacteriales</taxon>
        <taxon>Crocinitomicaceae</taxon>
        <taxon>Brumimicrobium</taxon>
    </lineage>
</organism>
<evidence type="ECO:0000259" key="3">
    <source>
        <dbReference type="Pfam" id="PF18962"/>
    </source>
</evidence>
<dbReference type="RefSeq" id="WP_130094931.1">
    <property type="nucleotide sequence ID" value="NZ_SETE01000008.1"/>
</dbReference>
<evidence type="ECO:0000313" key="4">
    <source>
        <dbReference type="EMBL" id="RYM31467.1"/>
    </source>
</evidence>
<comment type="caution">
    <text evidence="4">The sequence shown here is derived from an EMBL/GenBank/DDBJ whole genome shotgun (WGS) entry which is preliminary data.</text>
</comment>
<reference evidence="4 5" key="1">
    <citation type="submission" date="2019-02" db="EMBL/GenBank/DDBJ databases">
        <title>Genome sequence of the sea-ice species Brumimicrobium glaciale.</title>
        <authorList>
            <person name="Bowman J.P."/>
        </authorList>
    </citation>
    <scope>NUCLEOTIDE SEQUENCE [LARGE SCALE GENOMIC DNA]</scope>
    <source>
        <strain evidence="4 5">IC156</strain>
    </source>
</reference>
<evidence type="ECO:0000256" key="1">
    <source>
        <dbReference type="ARBA" id="ARBA00022729"/>
    </source>
</evidence>
<dbReference type="NCBIfam" id="TIGR04183">
    <property type="entry name" value="Por_Secre_tail"/>
    <property type="match status" value="1"/>
</dbReference>
<feature type="domain" description="Secretion system C-terminal sorting" evidence="3">
    <location>
        <begin position="274"/>
        <end position="345"/>
    </location>
</feature>
<feature type="chain" id="PRO_5020969144" evidence="2">
    <location>
        <begin position="20"/>
        <end position="346"/>
    </location>
</feature>
<dbReference type="EMBL" id="SETE01000008">
    <property type="protein sequence ID" value="RYM31467.1"/>
    <property type="molecule type" value="Genomic_DNA"/>
</dbReference>
<proteinExistence type="predicted"/>
<evidence type="ECO:0000256" key="2">
    <source>
        <dbReference type="SAM" id="SignalP"/>
    </source>
</evidence>
<dbReference type="Pfam" id="PF18962">
    <property type="entry name" value="Por_Secre_tail"/>
    <property type="match status" value="1"/>
</dbReference>
<protein>
    <submittedName>
        <fullName evidence="4">T9SS type A sorting domain-containing protein</fullName>
    </submittedName>
</protein>
<keyword evidence="5" id="KW-1185">Reference proteome</keyword>
<dbReference type="InterPro" id="IPR026444">
    <property type="entry name" value="Secre_tail"/>
</dbReference>
<keyword evidence="1 2" id="KW-0732">Signal</keyword>
<dbReference type="OrthoDB" id="1466389at2"/>
<dbReference type="Proteomes" id="UP000293952">
    <property type="component" value="Unassembled WGS sequence"/>
</dbReference>
<sequence>MKKNLLIVASLFIGGTTFAQLTQLNTPAAGDGITLFVIDSLAPNYASETGASANWDYSSYSGYDNETRNISALDATTTANASSFPNATESIDLENFLQTYSSNSSTELTGRGFVYNEPNVGEIIAKFNTDQAIMVTYPMDENSPVINDVFSGELIYTIPFAGVQTTPLTGKLQAKVDGKGTLTLADNAYSNVIRYKLMDTINATVTGLGDIQMVRSQYEYYDHAQNNLPIFIHISVDFGVLGGAALSSSTLVMSLEDPSTFVGLSTNELAKTSVYPVPASDVLNIQLPTSVETADVTITDVQGRQVYATTLNSSVKSIDVSNMKKGMYILNISSDATSVTKNIVIK</sequence>
<name>A0A4Q4KG00_9FLAO</name>
<accession>A0A4Q4KG00</accession>